<proteinExistence type="predicted"/>
<reference evidence="1 2" key="2">
    <citation type="journal article" date="2017" name="Front. Plant Sci.">
        <title>Gene Classification and Mining of Molecular Markers Useful in Red Clover (Trifolium pratense) Breeding.</title>
        <authorList>
            <person name="Istvanek J."/>
            <person name="Dluhosova J."/>
            <person name="Dluhos P."/>
            <person name="Patkova L."/>
            <person name="Nedelnik J."/>
            <person name="Repkova J."/>
        </authorList>
    </citation>
    <scope>NUCLEOTIDE SEQUENCE [LARGE SCALE GENOMIC DNA]</scope>
    <source>
        <strain evidence="2">cv. Tatra</strain>
        <tissue evidence="1">Young leaves</tissue>
    </source>
</reference>
<evidence type="ECO:0000313" key="2">
    <source>
        <dbReference type="Proteomes" id="UP000236291"/>
    </source>
</evidence>
<organism evidence="1 2">
    <name type="scientific">Trifolium pratense</name>
    <name type="common">Red clover</name>
    <dbReference type="NCBI Taxonomy" id="57577"/>
    <lineage>
        <taxon>Eukaryota</taxon>
        <taxon>Viridiplantae</taxon>
        <taxon>Streptophyta</taxon>
        <taxon>Embryophyta</taxon>
        <taxon>Tracheophyta</taxon>
        <taxon>Spermatophyta</taxon>
        <taxon>Magnoliopsida</taxon>
        <taxon>eudicotyledons</taxon>
        <taxon>Gunneridae</taxon>
        <taxon>Pentapetalae</taxon>
        <taxon>rosids</taxon>
        <taxon>fabids</taxon>
        <taxon>Fabales</taxon>
        <taxon>Fabaceae</taxon>
        <taxon>Papilionoideae</taxon>
        <taxon>50 kb inversion clade</taxon>
        <taxon>NPAAA clade</taxon>
        <taxon>Hologalegina</taxon>
        <taxon>IRL clade</taxon>
        <taxon>Trifolieae</taxon>
        <taxon>Trifolium</taxon>
    </lineage>
</organism>
<dbReference type="AlphaFoldDB" id="A0A2K3JW24"/>
<dbReference type="Proteomes" id="UP000236291">
    <property type="component" value="Unassembled WGS sequence"/>
</dbReference>
<sequence>MYFQDIISKDSSRDSLGRKLDIFQFRLAGEKMTPPCSWLKTEGCTLWGETFESAFMHACFG</sequence>
<name>A0A2K3JW24_TRIPR</name>
<gene>
    <name evidence="1" type="ORF">L195_g059096</name>
</gene>
<protein>
    <submittedName>
        <fullName evidence="1">Uncharacterized protein</fullName>
    </submittedName>
</protein>
<accession>A0A2K3JW24</accession>
<dbReference type="EMBL" id="ASHM01126767">
    <property type="protein sequence ID" value="PNX58247.1"/>
    <property type="molecule type" value="Genomic_DNA"/>
</dbReference>
<comment type="caution">
    <text evidence="1">The sequence shown here is derived from an EMBL/GenBank/DDBJ whole genome shotgun (WGS) entry which is preliminary data.</text>
</comment>
<reference evidence="1 2" key="1">
    <citation type="journal article" date="2014" name="Am. J. Bot.">
        <title>Genome assembly and annotation for red clover (Trifolium pratense; Fabaceae).</title>
        <authorList>
            <person name="Istvanek J."/>
            <person name="Jaros M."/>
            <person name="Krenek A."/>
            <person name="Repkova J."/>
        </authorList>
    </citation>
    <scope>NUCLEOTIDE SEQUENCE [LARGE SCALE GENOMIC DNA]</scope>
    <source>
        <strain evidence="2">cv. Tatra</strain>
        <tissue evidence="1">Young leaves</tissue>
    </source>
</reference>
<evidence type="ECO:0000313" key="1">
    <source>
        <dbReference type="EMBL" id="PNX58247.1"/>
    </source>
</evidence>